<dbReference type="AlphaFoldDB" id="A0A224Y125"/>
<evidence type="ECO:0000256" key="1">
    <source>
        <dbReference type="SAM" id="SignalP"/>
    </source>
</evidence>
<sequence>MSSCITCMLKSCWHTFLLLMINDGSGRTWAGNSRHKFILIGTGCDVLSTAQGDVRRVVGSHTCNPFSSCSPKIAIRFSLRLSIKFPSTNCQIVRSTSGHDGLLLLVVLLILHCRLTMHTAQTFTFLRCWADKLAI</sequence>
<reference evidence="2" key="1">
    <citation type="journal article" date="2018" name="PLoS Negl. Trop. Dis.">
        <title>An insight into the salivary gland and fat body transcriptome of Panstrongylus lignarius (Hemiptera: Heteroptera), the main vector of Chagas disease in Peru.</title>
        <authorList>
            <person name="Nevoa J.C."/>
            <person name="Mendes M.T."/>
            <person name="da Silva M.V."/>
            <person name="Soares S.C."/>
            <person name="Oliveira C.J.F."/>
            <person name="Ribeiro J.M.C."/>
        </authorList>
    </citation>
    <scope>NUCLEOTIDE SEQUENCE</scope>
</reference>
<organism evidence="2">
    <name type="scientific">Panstrongylus lignarius</name>
    <dbReference type="NCBI Taxonomy" id="156445"/>
    <lineage>
        <taxon>Eukaryota</taxon>
        <taxon>Metazoa</taxon>
        <taxon>Ecdysozoa</taxon>
        <taxon>Arthropoda</taxon>
        <taxon>Hexapoda</taxon>
        <taxon>Insecta</taxon>
        <taxon>Pterygota</taxon>
        <taxon>Neoptera</taxon>
        <taxon>Paraneoptera</taxon>
        <taxon>Hemiptera</taxon>
        <taxon>Heteroptera</taxon>
        <taxon>Panheteroptera</taxon>
        <taxon>Cimicomorpha</taxon>
        <taxon>Reduviidae</taxon>
        <taxon>Triatominae</taxon>
        <taxon>Panstrongylus</taxon>
    </lineage>
</organism>
<feature type="signal peptide" evidence="1">
    <location>
        <begin position="1"/>
        <end position="26"/>
    </location>
</feature>
<protein>
    <submittedName>
        <fullName evidence="2">Putative secreted protein</fullName>
    </submittedName>
</protein>
<name>A0A224Y125_9HEMI</name>
<feature type="chain" id="PRO_5012578564" evidence="1">
    <location>
        <begin position="27"/>
        <end position="135"/>
    </location>
</feature>
<dbReference type="EMBL" id="GFTR01002285">
    <property type="protein sequence ID" value="JAW14141.1"/>
    <property type="molecule type" value="Transcribed_RNA"/>
</dbReference>
<keyword evidence="1" id="KW-0732">Signal</keyword>
<accession>A0A224Y125</accession>
<evidence type="ECO:0000313" key="2">
    <source>
        <dbReference type="EMBL" id="JAW14141.1"/>
    </source>
</evidence>
<proteinExistence type="predicted"/>